<keyword evidence="3 7" id="KW-0378">Hydrolase</keyword>
<dbReference type="NCBIfam" id="TIGR00447">
    <property type="entry name" value="pth"/>
    <property type="match status" value="1"/>
</dbReference>
<feature type="compositionally biased region" description="Low complexity" evidence="6">
    <location>
        <begin position="22"/>
        <end position="31"/>
    </location>
</feature>
<keyword evidence="8" id="KW-1185">Reference proteome</keyword>
<dbReference type="AlphaFoldDB" id="A0A6G1I9I3"/>
<sequence>MAPHNRKRTRRTPDADDEAFDTPDAPAFAPEPAMPRPPSVPLLIAAIGNPSTAYKNTLHSAGHTVLRNVRTHLAAPPFRAHLGGEISAPGPERRLTLLGVREVPLDAASDDGWAFWISGTFMNVSGPAVKRVWDRWRREGGQHGVRSKYGCLVVVHDELEKPVGEVTVREGGSSAKGHNGIKSIQAALGSNTPWVRIGVGIGRPASREADVVSKHVLRKMTPAEERRIEAATPEVLQLLRDIADGVR</sequence>
<dbReference type="EC" id="3.1.1.29" evidence="1"/>
<dbReference type="PROSITE" id="PS01196">
    <property type="entry name" value="PEPT_TRNA_HYDROL_2"/>
    <property type="match status" value="1"/>
</dbReference>
<keyword evidence="4" id="KW-0694">RNA-binding</keyword>
<proteinExistence type="inferred from homology"/>
<dbReference type="EMBL" id="ML996688">
    <property type="protein sequence ID" value="KAF2404645.1"/>
    <property type="molecule type" value="Genomic_DNA"/>
</dbReference>
<organism evidence="7 8">
    <name type="scientific">Trichodelitschia bisporula</name>
    <dbReference type="NCBI Taxonomy" id="703511"/>
    <lineage>
        <taxon>Eukaryota</taxon>
        <taxon>Fungi</taxon>
        <taxon>Dikarya</taxon>
        <taxon>Ascomycota</taxon>
        <taxon>Pezizomycotina</taxon>
        <taxon>Dothideomycetes</taxon>
        <taxon>Dothideomycetes incertae sedis</taxon>
        <taxon>Phaeotrichales</taxon>
        <taxon>Phaeotrichaceae</taxon>
        <taxon>Trichodelitschia</taxon>
    </lineage>
</organism>
<dbReference type="GO" id="GO:0004045">
    <property type="term" value="F:peptidyl-tRNA hydrolase activity"/>
    <property type="evidence" value="ECO:0007669"/>
    <property type="project" value="UniProtKB-EC"/>
</dbReference>
<dbReference type="InterPro" id="IPR018171">
    <property type="entry name" value="Pept_tRNA_hydro_CS"/>
</dbReference>
<evidence type="ECO:0000256" key="1">
    <source>
        <dbReference type="ARBA" id="ARBA00013260"/>
    </source>
</evidence>
<dbReference type="Pfam" id="PF01195">
    <property type="entry name" value="Pept_tRNA_hydro"/>
    <property type="match status" value="1"/>
</dbReference>
<evidence type="ECO:0000313" key="7">
    <source>
        <dbReference type="EMBL" id="KAF2404645.1"/>
    </source>
</evidence>
<evidence type="ECO:0000313" key="8">
    <source>
        <dbReference type="Proteomes" id="UP000799640"/>
    </source>
</evidence>
<name>A0A6G1I9I3_9PEZI</name>
<protein>
    <recommendedName>
        <fullName evidence="1">peptidyl-tRNA hydrolase</fullName>
        <ecNumber evidence="1">3.1.1.29</ecNumber>
    </recommendedName>
</protein>
<dbReference type="PANTHER" id="PTHR17224:SF1">
    <property type="entry name" value="PEPTIDYL-TRNA HYDROLASE"/>
    <property type="match status" value="1"/>
</dbReference>
<evidence type="ECO:0000256" key="5">
    <source>
        <dbReference type="ARBA" id="ARBA00038063"/>
    </source>
</evidence>
<dbReference type="GO" id="GO:0000049">
    <property type="term" value="F:tRNA binding"/>
    <property type="evidence" value="ECO:0007669"/>
    <property type="project" value="UniProtKB-KW"/>
</dbReference>
<feature type="compositionally biased region" description="Basic residues" evidence="6">
    <location>
        <begin position="1"/>
        <end position="10"/>
    </location>
</feature>
<comment type="similarity">
    <text evidence="5">Belongs to the PTH family.</text>
</comment>
<accession>A0A6G1I9I3</accession>
<dbReference type="OrthoDB" id="1711136at2759"/>
<dbReference type="Gene3D" id="3.40.50.1470">
    <property type="entry name" value="Peptidyl-tRNA hydrolase"/>
    <property type="match status" value="1"/>
</dbReference>
<evidence type="ECO:0000256" key="2">
    <source>
        <dbReference type="ARBA" id="ARBA00022555"/>
    </source>
</evidence>
<reference evidence="7" key="1">
    <citation type="journal article" date="2020" name="Stud. Mycol.">
        <title>101 Dothideomycetes genomes: a test case for predicting lifestyles and emergence of pathogens.</title>
        <authorList>
            <person name="Haridas S."/>
            <person name="Albert R."/>
            <person name="Binder M."/>
            <person name="Bloem J."/>
            <person name="Labutti K."/>
            <person name="Salamov A."/>
            <person name="Andreopoulos B."/>
            <person name="Baker S."/>
            <person name="Barry K."/>
            <person name="Bills G."/>
            <person name="Bluhm B."/>
            <person name="Cannon C."/>
            <person name="Castanera R."/>
            <person name="Culley D."/>
            <person name="Daum C."/>
            <person name="Ezra D."/>
            <person name="Gonzalez J."/>
            <person name="Henrissat B."/>
            <person name="Kuo A."/>
            <person name="Liang C."/>
            <person name="Lipzen A."/>
            <person name="Lutzoni F."/>
            <person name="Magnuson J."/>
            <person name="Mondo S."/>
            <person name="Nolan M."/>
            <person name="Ohm R."/>
            <person name="Pangilinan J."/>
            <person name="Park H.-J."/>
            <person name="Ramirez L."/>
            <person name="Alfaro M."/>
            <person name="Sun H."/>
            <person name="Tritt A."/>
            <person name="Yoshinaga Y."/>
            <person name="Zwiers L.-H."/>
            <person name="Turgeon B."/>
            <person name="Goodwin S."/>
            <person name="Spatafora J."/>
            <person name="Crous P."/>
            <person name="Grigoriev I."/>
        </authorList>
    </citation>
    <scope>NUCLEOTIDE SEQUENCE</scope>
    <source>
        <strain evidence="7">CBS 262.69</strain>
    </source>
</reference>
<gene>
    <name evidence="7" type="ORF">EJ06DRAFT_526724</name>
</gene>
<evidence type="ECO:0000256" key="4">
    <source>
        <dbReference type="ARBA" id="ARBA00022884"/>
    </source>
</evidence>
<dbReference type="InterPro" id="IPR036416">
    <property type="entry name" value="Pept_tRNA_hydro_sf"/>
</dbReference>
<feature type="region of interest" description="Disordered" evidence="6">
    <location>
        <begin position="1"/>
        <end position="35"/>
    </location>
</feature>
<dbReference type="SUPFAM" id="SSF53178">
    <property type="entry name" value="Peptidyl-tRNA hydrolase-like"/>
    <property type="match status" value="1"/>
</dbReference>
<dbReference type="PANTHER" id="PTHR17224">
    <property type="entry name" value="PEPTIDYL-TRNA HYDROLASE"/>
    <property type="match status" value="1"/>
</dbReference>
<keyword evidence="2" id="KW-0820">tRNA-binding</keyword>
<dbReference type="Proteomes" id="UP000799640">
    <property type="component" value="Unassembled WGS sequence"/>
</dbReference>
<dbReference type="InterPro" id="IPR001328">
    <property type="entry name" value="Pept_tRNA_hydro"/>
</dbReference>
<evidence type="ECO:0000256" key="6">
    <source>
        <dbReference type="SAM" id="MobiDB-lite"/>
    </source>
</evidence>
<evidence type="ECO:0000256" key="3">
    <source>
        <dbReference type="ARBA" id="ARBA00022801"/>
    </source>
</evidence>